<gene>
    <name evidence="4" type="primary">spoIIE</name>
    <name evidence="4" type="ORF">GOM49_16960</name>
</gene>
<feature type="transmembrane region" description="Helical" evidence="2">
    <location>
        <begin position="187"/>
        <end position="209"/>
    </location>
</feature>
<dbReference type="PANTHER" id="PTHR43156">
    <property type="entry name" value="STAGE II SPORULATION PROTEIN E-RELATED"/>
    <property type="match status" value="1"/>
</dbReference>
<keyword evidence="2" id="KW-1133">Transmembrane helix</keyword>
<sequence length="798" mass="89230">MQYGSEILPYKRINKENKERKDRKQIEFLGVARNLSYCLISILVSRVVLLNGDNTTAPFGIAFLIAIAIYKDEFIIPMSGGCFLGYISIYNKISNLPGYLITISTITALSYLLSRKSKKVMLSTMFSIIFVELLLSEFFIRHLTFNVAFLTSFLQMICILPLYFILERSIICTSGLKTKHLFSSEEVISMAILISLVLSGTWGISIAGVSIRNTLALTFILILSYINGSTVGASSGIAIGTIIGISSNNMLTFISVYGLCGLIAGIFKESGKILTASSYIITFVILKLYSNVSLEFKLIEIIIAASIFLLIPNKIYEKINLELDWEKKQEYLNKDYVDKIKYMLLERLNNFSHVLYNISDTLNNLANNDKLVMKNKSSALIENLADRVCSGCNMNSMCWKKEAYYTYIAFGELIQNHQEGKKGAMPQEIERKCIKRTMLLKNTQEIVNNYIINEMWRKRLSEGREILSGQVGNMANSLKEVMEEFNSDIKLNNEIEKKVRKIFEKKGIKYNDIFCFQDKNDRLVVRLTLDSCGGAQLCVKKILPLINEAVEKSMCISDEGCGIDPQTSMCTISFEETPKFYVATYVARQCKQGEKYNGDSYSFGKVNDGSYMCIISDGMGSGPEAGQESKAAVELIEKFTQAGISKTTAINTVNSIMSLKFSEDEKFSTLDLSSLDLYTGDIDFMKVGAVASFIKSGNKVEVISSKSLPIGVLDKVDIDVVNKKVKNGDIIVMLSDGILDYDNNSAGRVEWLVNYLKESTINNPKELVEGIISRAKELSGGKAKDDMTAIVCKVYSLY</sequence>
<evidence type="ECO:0000313" key="4">
    <source>
        <dbReference type="EMBL" id="QGU96559.1"/>
    </source>
</evidence>
<dbReference type="InterPro" id="IPR036457">
    <property type="entry name" value="PPM-type-like_dom_sf"/>
</dbReference>
<dbReference type="InterPro" id="IPR014221">
    <property type="entry name" value="SpoII_E"/>
</dbReference>
<feature type="domain" description="PPM-type phosphatase" evidence="3">
    <location>
        <begin position="581"/>
        <end position="794"/>
    </location>
</feature>
<dbReference type="NCBIfam" id="TIGR02865">
    <property type="entry name" value="spore_II_E"/>
    <property type="match status" value="1"/>
</dbReference>
<evidence type="ECO:0000256" key="2">
    <source>
        <dbReference type="SAM" id="Phobius"/>
    </source>
</evidence>
<feature type="transmembrane region" description="Helical" evidence="2">
    <location>
        <begin position="120"/>
        <end position="140"/>
    </location>
</feature>
<feature type="transmembrane region" description="Helical" evidence="2">
    <location>
        <begin position="215"/>
        <end position="243"/>
    </location>
</feature>
<accession>A0A6I6ESF8</accession>
<dbReference type="EC" id="3.1.3.16" evidence="4"/>
<dbReference type="Pfam" id="PF19732">
    <property type="entry name" value="SpoIIE_N"/>
    <property type="match status" value="1"/>
</dbReference>
<feature type="transmembrane region" description="Helical" evidence="2">
    <location>
        <begin position="146"/>
        <end position="166"/>
    </location>
</feature>
<name>A0A6I6ESF8_9CLOT</name>
<dbReference type="InterPro" id="IPR052016">
    <property type="entry name" value="Bact_Sigma-Reg"/>
</dbReference>
<dbReference type="PANTHER" id="PTHR43156:SF2">
    <property type="entry name" value="STAGE II SPORULATION PROTEIN E"/>
    <property type="match status" value="1"/>
</dbReference>
<keyword evidence="5" id="KW-1185">Reference proteome</keyword>
<evidence type="ECO:0000256" key="1">
    <source>
        <dbReference type="ARBA" id="ARBA00022801"/>
    </source>
</evidence>
<evidence type="ECO:0000259" key="3">
    <source>
        <dbReference type="SMART" id="SM00331"/>
    </source>
</evidence>
<dbReference type="InterPro" id="IPR045768">
    <property type="entry name" value="SpoIIE_N"/>
</dbReference>
<dbReference type="EMBL" id="CP046522">
    <property type="protein sequence ID" value="QGU96559.1"/>
    <property type="molecule type" value="Genomic_DNA"/>
</dbReference>
<protein>
    <submittedName>
        <fullName evidence="4">Stage II sporulation protein E</fullName>
        <ecNumber evidence="4">3.1.3.16</ecNumber>
    </submittedName>
</protein>
<dbReference type="Pfam" id="PF07228">
    <property type="entry name" value="SpoIIE"/>
    <property type="match status" value="1"/>
</dbReference>
<keyword evidence="2" id="KW-0812">Transmembrane</keyword>
<proteinExistence type="predicted"/>
<dbReference type="SMART" id="SM00331">
    <property type="entry name" value="PP2C_SIG"/>
    <property type="match status" value="1"/>
</dbReference>
<feature type="transmembrane region" description="Helical" evidence="2">
    <location>
        <begin position="250"/>
        <end position="267"/>
    </location>
</feature>
<feature type="transmembrane region" description="Helical" evidence="2">
    <location>
        <begin position="96"/>
        <end position="113"/>
    </location>
</feature>
<organism evidence="4 5">
    <name type="scientific">Clostridium bovifaecis</name>
    <dbReference type="NCBI Taxonomy" id="2184719"/>
    <lineage>
        <taxon>Bacteria</taxon>
        <taxon>Bacillati</taxon>
        <taxon>Bacillota</taxon>
        <taxon>Clostridia</taxon>
        <taxon>Eubacteriales</taxon>
        <taxon>Clostridiaceae</taxon>
        <taxon>Clostridium</taxon>
    </lineage>
</organism>
<keyword evidence="1 4" id="KW-0378">Hydrolase</keyword>
<dbReference type="AlphaFoldDB" id="A0A6I6ESF8"/>
<dbReference type="Proteomes" id="UP000422764">
    <property type="component" value="Chromosome"/>
</dbReference>
<reference evidence="4 5" key="1">
    <citation type="submission" date="2019-12" db="EMBL/GenBank/DDBJ databases">
        <title>Genome sequenceing of Clostridium bovifaecis.</title>
        <authorList>
            <person name="Yao Y."/>
        </authorList>
    </citation>
    <scope>NUCLEOTIDE SEQUENCE [LARGE SCALE GENOMIC DNA]</scope>
    <source>
        <strain evidence="4 5">BXX</strain>
    </source>
</reference>
<dbReference type="GO" id="GO:0004722">
    <property type="term" value="F:protein serine/threonine phosphatase activity"/>
    <property type="evidence" value="ECO:0007669"/>
    <property type="project" value="UniProtKB-EC"/>
</dbReference>
<evidence type="ECO:0000313" key="5">
    <source>
        <dbReference type="Proteomes" id="UP000422764"/>
    </source>
</evidence>
<feature type="transmembrane region" description="Helical" evidence="2">
    <location>
        <begin position="28"/>
        <end position="49"/>
    </location>
</feature>
<dbReference type="InterPro" id="IPR001932">
    <property type="entry name" value="PPM-type_phosphatase-like_dom"/>
</dbReference>
<dbReference type="Gene3D" id="3.60.40.10">
    <property type="entry name" value="PPM-type phosphatase domain"/>
    <property type="match status" value="1"/>
</dbReference>
<keyword evidence="2" id="KW-0472">Membrane</keyword>
<feature type="transmembrane region" description="Helical" evidence="2">
    <location>
        <begin position="55"/>
        <end position="70"/>
    </location>
</feature>
<dbReference type="SUPFAM" id="SSF81606">
    <property type="entry name" value="PP2C-like"/>
    <property type="match status" value="1"/>
</dbReference>